<evidence type="ECO:0000313" key="2">
    <source>
        <dbReference type="Proteomes" id="UP001216579"/>
    </source>
</evidence>
<protein>
    <submittedName>
        <fullName evidence="1">Uncharacterized protein</fullName>
    </submittedName>
</protein>
<evidence type="ECO:0000313" key="1">
    <source>
        <dbReference type="EMBL" id="MDF3287983.1"/>
    </source>
</evidence>
<reference evidence="1 2" key="1">
    <citation type="submission" date="2023-03" db="EMBL/GenBank/DDBJ databases">
        <title>Draft genome sequence of Streptomyces sp. RB6PN23 isolated from peat swamp forest in Thailand.</title>
        <authorList>
            <person name="Klaysubun C."/>
            <person name="Duangmal K."/>
        </authorList>
    </citation>
    <scope>NUCLEOTIDE SEQUENCE [LARGE SCALE GENOMIC DNA]</scope>
    <source>
        <strain evidence="1 2">RB6PN23</strain>
    </source>
</reference>
<gene>
    <name evidence="1" type="ORF">P3G67_01775</name>
</gene>
<dbReference type="EMBL" id="JARJBC010000001">
    <property type="protein sequence ID" value="MDF3287983.1"/>
    <property type="molecule type" value="Genomic_DNA"/>
</dbReference>
<dbReference type="Proteomes" id="UP001216579">
    <property type="component" value="Unassembled WGS sequence"/>
</dbReference>
<proteinExistence type="predicted"/>
<accession>A0ABT5ZDT2</accession>
<organism evidence="1 2">
    <name type="scientific">Streptomyces silvisoli</name>
    <dbReference type="NCBI Taxonomy" id="3034235"/>
    <lineage>
        <taxon>Bacteria</taxon>
        <taxon>Bacillati</taxon>
        <taxon>Actinomycetota</taxon>
        <taxon>Actinomycetes</taxon>
        <taxon>Kitasatosporales</taxon>
        <taxon>Streptomycetaceae</taxon>
        <taxon>Streptomyces</taxon>
    </lineage>
</organism>
<name>A0ABT5ZDT2_9ACTN</name>
<sequence>MYEMRAEFDPDATGGLENTSSSLALLWHVISKEDNQMALCGQRLAQTVHESLVAGGHAATERCCSPCLAVVRASMQAAEVQVGAAQPVRS</sequence>
<keyword evidence="2" id="KW-1185">Reference proteome</keyword>
<comment type="caution">
    <text evidence="1">The sequence shown here is derived from an EMBL/GenBank/DDBJ whole genome shotgun (WGS) entry which is preliminary data.</text>
</comment>
<dbReference type="RefSeq" id="WP_276091843.1">
    <property type="nucleotide sequence ID" value="NZ_JARJBC010000001.1"/>
</dbReference>